<organism evidence="1 2">
    <name type="scientific">Pyropia yezoensis</name>
    <name type="common">Susabi-nori</name>
    <name type="synonym">Porphyra yezoensis</name>
    <dbReference type="NCBI Taxonomy" id="2788"/>
    <lineage>
        <taxon>Eukaryota</taxon>
        <taxon>Rhodophyta</taxon>
        <taxon>Bangiophyceae</taxon>
        <taxon>Bangiales</taxon>
        <taxon>Bangiaceae</taxon>
        <taxon>Pyropia</taxon>
    </lineage>
</organism>
<proteinExistence type="predicted"/>
<comment type="caution">
    <text evidence="1">The sequence shown here is derived from an EMBL/GenBank/DDBJ whole genome shotgun (WGS) entry which is preliminary data.</text>
</comment>
<gene>
    <name evidence="1" type="ORF">I4F81_001000</name>
</gene>
<name>A0ACC3BKX0_PYRYE</name>
<dbReference type="EMBL" id="CM020618">
    <property type="protein sequence ID" value="KAK1858395.1"/>
    <property type="molecule type" value="Genomic_DNA"/>
</dbReference>
<evidence type="ECO:0000313" key="1">
    <source>
        <dbReference type="EMBL" id="KAK1858395.1"/>
    </source>
</evidence>
<keyword evidence="2" id="KW-1185">Reference proteome</keyword>
<reference evidence="1" key="1">
    <citation type="submission" date="2019-11" db="EMBL/GenBank/DDBJ databases">
        <title>Nori genome reveals adaptations in red seaweeds to the harsh intertidal environment.</title>
        <authorList>
            <person name="Wang D."/>
            <person name="Mao Y."/>
        </authorList>
    </citation>
    <scope>NUCLEOTIDE SEQUENCE</scope>
    <source>
        <tissue evidence="1">Gametophyte</tissue>
    </source>
</reference>
<dbReference type="Proteomes" id="UP000798662">
    <property type="component" value="Chromosome 1"/>
</dbReference>
<protein>
    <submittedName>
        <fullName evidence="1">Uncharacterized protein</fullName>
    </submittedName>
</protein>
<accession>A0ACC3BKX0</accession>
<evidence type="ECO:0000313" key="2">
    <source>
        <dbReference type="Proteomes" id="UP000798662"/>
    </source>
</evidence>
<sequence>MAAAVRAGAVSAESLTAAALRRLAAAEPSLSAFLTVDAAAALAAARAVDADVAAGRGGGALAGVPLAVKDNLCTAGLTTTAASAVLADHTPAYTATAVARAVAAGAVVLGKTNMDEFGMGSSTERSAFGPTANPWDTTRVPGGSSGGSAAAVAAGVTPVALGTDTGGSVRQPASFCGVTGYKPSYGRVSRHGLLAYASSLDTVGVLAGSVADAAVLAGVMAGGDGFDPTALDGPVPDLSVDLAAVDAAGPSPLAGLTVGIVSDERVAVDAAAAAAVEATAETLRGLGATTRPVSLPRLPAAVAAYYVLAPAEASANLARYDGLRYGSRGAAAGSTNVADLVAGTRGGRLGDETRRRILLGTFALSAGYHDALYGRAQAVRAAVAADYAAAWAAGVDVLLSAVAPAAAPRRGAGDAHPTAVYAADALTVPPSLAGLPAVAVPAGVDVATGGMPVGVQLVGPRGEDARVLRVGHAFQTIAGRYWTEKKRRPARIHR</sequence>